<keyword evidence="4 7" id="KW-0812">Transmembrane</keyword>
<accession>A0ABW3DAM1</accession>
<comment type="subcellular location">
    <subcellularLocation>
        <location evidence="1 7">Cell membrane</location>
        <topology evidence="1 7">Multi-pass membrane protein</topology>
    </subcellularLocation>
</comment>
<feature type="transmembrane region" description="Helical" evidence="7">
    <location>
        <begin position="41"/>
        <end position="60"/>
    </location>
</feature>
<comment type="similarity">
    <text evidence="7">Belongs to the binding-protein-dependent transport system permease family.</text>
</comment>
<evidence type="ECO:0000256" key="6">
    <source>
        <dbReference type="ARBA" id="ARBA00023136"/>
    </source>
</evidence>
<evidence type="ECO:0000256" key="3">
    <source>
        <dbReference type="ARBA" id="ARBA00022475"/>
    </source>
</evidence>
<keyword evidence="3" id="KW-1003">Cell membrane</keyword>
<name>A0ABW3DAM1_9BACL</name>
<dbReference type="CDD" id="cd06261">
    <property type="entry name" value="TM_PBP2"/>
    <property type="match status" value="1"/>
</dbReference>
<dbReference type="PANTHER" id="PTHR43227">
    <property type="entry name" value="BLL4140 PROTEIN"/>
    <property type="match status" value="1"/>
</dbReference>
<dbReference type="SUPFAM" id="SSF161098">
    <property type="entry name" value="MetI-like"/>
    <property type="match status" value="1"/>
</dbReference>
<evidence type="ECO:0000313" key="10">
    <source>
        <dbReference type="Proteomes" id="UP001597120"/>
    </source>
</evidence>
<keyword evidence="10" id="KW-1185">Reference proteome</keyword>
<evidence type="ECO:0000256" key="1">
    <source>
        <dbReference type="ARBA" id="ARBA00004651"/>
    </source>
</evidence>
<dbReference type="Pfam" id="PF00528">
    <property type="entry name" value="BPD_transp_1"/>
    <property type="match status" value="1"/>
</dbReference>
<dbReference type="InterPro" id="IPR050809">
    <property type="entry name" value="UgpAE/MalFG_permease"/>
</dbReference>
<proteinExistence type="inferred from homology"/>
<protein>
    <submittedName>
        <fullName evidence="9">ABC transporter permease</fullName>
    </submittedName>
</protein>
<feature type="transmembrane region" description="Helical" evidence="7">
    <location>
        <begin position="202"/>
        <end position="220"/>
    </location>
</feature>
<keyword evidence="6 7" id="KW-0472">Membrane</keyword>
<evidence type="ECO:0000256" key="2">
    <source>
        <dbReference type="ARBA" id="ARBA00022448"/>
    </source>
</evidence>
<feature type="transmembrane region" description="Helical" evidence="7">
    <location>
        <begin position="108"/>
        <end position="129"/>
    </location>
</feature>
<evidence type="ECO:0000313" key="9">
    <source>
        <dbReference type="EMBL" id="MFD0869609.1"/>
    </source>
</evidence>
<organism evidence="9 10">
    <name type="scientific">Paenibacillus residui</name>
    <dbReference type="NCBI Taxonomy" id="629724"/>
    <lineage>
        <taxon>Bacteria</taxon>
        <taxon>Bacillati</taxon>
        <taxon>Bacillota</taxon>
        <taxon>Bacilli</taxon>
        <taxon>Bacillales</taxon>
        <taxon>Paenibacillaceae</taxon>
        <taxon>Paenibacillus</taxon>
    </lineage>
</organism>
<keyword evidence="5 7" id="KW-1133">Transmembrane helix</keyword>
<gene>
    <name evidence="9" type="ORF">ACFQ03_10640</name>
</gene>
<sequence length="328" mass="37066">MNGQNRTNMGAHAAINPAGKALPTPQPRHNHPKLKRMLKYWQLYVLLAPALIYFLIFKYYPMYGVQIAFKNFVAAKGILGSDWVGFDHFIRFFDSYFFWDLIWNTLSINLYGLALFPVSILVALSLNELKSGSFKKIAQTITYAPHFISVVVFVGMIIAFLDPDTGIVNHFLQWLGLEPVNFMTSPAWFKTIFVFSGEWQNLGWGAIIYLAALAGIDPQLHEAAKVDGASRLQRIRHINIPGILPTIIILLILNMGSMMSIGFEKILLMQNPLNLESSQVIQTYVYEIGILSGQYSYSTAVGLFNSVVNFVILLFFNRLARRTGTSLW</sequence>
<reference evidence="10" key="1">
    <citation type="journal article" date="2019" name="Int. J. Syst. Evol. Microbiol.">
        <title>The Global Catalogue of Microorganisms (GCM) 10K type strain sequencing project: providing services to taxonomists for standard genome sequencing and annotation.</title>
        <authorList>
            <consortium name="The Broad Institute Genomics Platform"/>
            <consortium name="The Broad Institute Genome Sequencing Center for Infectious Disease"/>
            <person name="Wu L."/>
            <person name="Ma J."/>
        </authorList>
    </citation>
    <scope>NUCLEOTIDE SEQUENCE [LARGE SCALE GENOMIC DNA]</scope>
    <source>
        <strain evidence="10">CCUG 57263</strain>
    </source>
</reference>
<comment type="caution">
    <text evidence="9">The sequence shown here is derived from an EMBL/GenBank/DDBJ whole genome shotgun (WGS) entry which is preliminary data.</text>
</comment>
<dbReference type="PROSITE" id="PS50928">
    <property type="entry name" value="ABC_TM1"/>
    <property type="match status" value="1"/>
</dbReference>
<evidence type="ECO:0000259" key="8">
    <source>
        <dbReference type="PROSITE" id="PS50928"/>
    </source>
</evidence>
<dbReference type="PANTHER" id="PTHR43227:SF11">
    <property type="entry name" value="BLL4140 PROTEIN"/>
    <property type="match status" value="1"/>
</dbReference>
<evidence type="ECO:0000256" key="4">
    <source>
        <dbReference type="ARBA" id="ARBA00022692"/>
    </source>
</evidence>
<keyword evidence="2 7" id="KW-0813">Transport</keyword>
<feature type="transmembrane region" description="Helical" evidence="7">
    <location>
        <begin position="240"/>
        <end position="263"/>
    </location>
</feature>
<evidence type="ECO:0000256" key="7">
    <source>
        <dbReference type="RuleBase" id="RU363032"/>
    </source>
</evidence>
<feature type="transmembrane region" description="Helical" evidence="7">
    <location>
        <begin position="295"/>
        <end position="316"/>
    </location>
</feature>
<dbReference type="InterPro" id="IPR035906">
    <property type="entry name" value="MetI-like_sf"/>
</dbReference>
<dbReference type="RefSeq" id="WP_379288046.1">
    <property type="nucleotide sequence ID" value="NZ_JBHTIU010000032.1"/>
</dbReference>
<dbReference type="EMBL" id="JBHTIU010000032">
    <property type="protein sequence ID" value="MFD0869609.1"/>
    <property type="molecule type" value="Genomic_DNA"/>
</dbReference>
<feature type="transmembrane region" description="Helical" evidence="7">
    <location>
        <begin position="141"/>
        <end position="161"/>
    </location>
</feature>
<dbReference type="Gene3D" id="1.10.3720.10">
    <property type="entry name" value="MetI-like"/>
    <property type="match status" value="1"/>
</dbReference>
<dbReference type="Proteomes" id="UP001597120">
    <property type="component" value="Unassembled WGS sequence"/>
</dbReference>
<feature type="domain" description="ABC transmembrane type-1" evidence="8">
    <location>
        <begin position="102"/>
        <end position="316"/>
    </location>
</feature>
<dbReference type="InterPro" id="IPR000515">
    <property type="entry name" value="MetI-like"/>
</dbReference>
<evidence type="ECO:0000256" key="5">
    <source>
        <dbReference type="ARBA" id="ARBA00022989"/>
    </source>
</evidence>